<organism evidence="2 3">
    <name type="scientific">Portunus trituberculatus</name>
    <name type="common">Swimming crab</name>
    <name type="synonym">Neptunus trituberculatus</name>
    <dbReference type="NCBI Taxonomy" id="210409"/>
    <lineage>
        <taxon>Eukaryota</taxon>
        <taxon>Metazoa</taxon>
        <taxon>Ecdysozoa</taxon>
        <taxon>Arthropoda</taxon>
        <taxon>Crustacea</taxon>
        <taxon>Multicrustacea</taxon>
        <taxon>Malacostraca</taxon>
        <taxon>Eumalacostraca</taxon>
        <taxon>Eucarida</taxon>
        <taxon>Decapoda</taxon>
        <taxon>Pleocyemata</taxon>
        <taxon>Brachyura</taxon>
        <taxon>Eubrachyura</taxon>
        <taxon>Portunoidea</taxon>
        <taxon>Portunidae</taxon>
        <taxon>Portuninae</taxon>
        <taxon>Portunus</taxon>
    </lineage>
</organism>
<gene>
    <name evidence="2" type="ORF">E2C01_028184</name>
</gene>
<evidence type="ECO:0000313" key="3">
    <source>
        <dbReference type="Proteomes" id="UP000324222"/>
    </source>
</evidence>
<feature type="region of interest" description="Disordered" evidence="1">
    <location>
        <begin position="1"/>
        <end position="38"/>
    </location>
</feature>
<proteinExistence type="predicted"/>
<reference evidence="2 3" key="1">
    <citation type="submission" date="2019-05" db="EMBL/GenBank/DDBJ databases">
        <title>Another draft genome of Portunus trituberculatus and its Hox gene families provides insights of decapod evolution.</title>
        <authorList>
            <person name="Jeong J.-H."/>
            <person name="Song I."/>
            <person name="Kim S."/>
            <person name="Choi T."/>
            <person name="Kim D."/>
            <person name="Ryu S."/>
            <person name="Kim W."/>
        </authorList>
    </citation>
    <scope>NUCLEOTIDE SEQUENCE [LARGE SCALE GENOMIC DNA]</scope>
    <source>
        <tissue evidence="2">Muscle</tissue>
    </source>
</reference>
<sequence length="89" mass="9610">MFLVTTSLNISSHYTPPGTSRPHATTPRHASTATTLHSPHCDTPLAPRTVWHSENSLLHSLTTCVTTPPLYTARSTTCAPVCPSLCRTI</sequence>
<evidence type="ECO:0000256" key="1">
    <source>
        <dbReference type="SAM" id="MobiDB-lite"/>
    </source>
</evidence>
<evidence type="ECO:0000313" key="2">
    <source>
        <dbReference type="EMBL" id="MPC34782.1"/>
    </source>
</evidence>
<comment type="caution">
    <text evidence="2">The sequence shown here is derived from an EMBL/GenBank/DDBJ whole genome shotgun (WGS) entry which is preliminary data.</text>
</comment>
<feature type="compositionally biased region" description="Polar residues" evidence="1">
    <location>
        <begin position="28"/>
        <end position="37"/>
    </location>
</feature>
<dbReference type="AlphaFoldDB" id="A0A5B7EKP1"/>
<accession>A0A5B7EKP1</accession>
<dbReference type="Proteomes" id="UP000324222">
    <property type="component" value="Unassembled WGS sequence"/>
</dbReference>
<feature type="compositionally biased region" description="Polar residues" evidence="1">
    <location>
        <begin position="1"/>
        <end position="18"/>
    </location>
</feature>
<dbReference type="EMBL" id="VSRR010003130">
    <property type="protein sequence ID" value="MPC34782.1"/>
    <property type="molecule type" value="Genomic_DNA"/>
</dbReference>
<keyword evidence="3" id="KW-1185">Reference proteome</keyword>
<protein>
    <submittedName>
        <fullName evidence="2">Uncharacterized protein</fullName>
    </submittedName>
</protein>
<name>A0A5B7EKP1_PORTR</name>